<organism evidence="2 3">
    <name type="scientific">Raphanus sativus</name>
    <name type="common">Radish</name>
    <name type="synonym">Raphanus raphanistrum var. sativus</name>
    <dbReference type="NCBI Taxonomy" id="3726"/>
    <lineage>
        <taxon>Eukaryota</taxon>
        <taxon>Viridiplantae</taxon>
        <taxon>Streptophyta</taxon>
        <taxon>Embryophyta</taxon>
        <taxon>Tracheophyta</taxon>
        <taxon>Spermatophyta</taxon>
        <taxon>Magnoliopsida</taxon>
        <taxon>eudicotyledons</taxon>
        <taxon>Gunneridae</taxon>
        <taxon>Pentapetalae</taxon>
        <taxon>rosids</taxon>
        <taxon>malvids</taxon>
        <taxon>Brassicales</taxon>
        <taxon>Brassicaceae</taxon>
        <taxon>Brassiceae</taxon>
        <taxon>Raphanus</taxon>
    </lineage>
</organism>
<evidence type="ECO:0000259" key="1">
    <source>
        <dbReference type="PROSITE" id="PS50878"/>
    </source>
</evidence>
<reference evidence="3" key="2">
    <citation type="submission" date="2025-08" db="UniProtKB">
        <authorList>
            <consortium name="RefSeq"/>
        </authorList>
    </citation>
    <scope>IDENTIFICATION</scope>
    <source>
        <tissue evidence="3">Leaf</tissue>
    </source>
</reference>
<dbReference type="InterPro" id="IPR000477">
    <property type="entry name" value="RT_dom"/>
</dbReference>
<dbReference type="Proteomes" id="UP000504610">
    <property type="component" value="Chromosome 3"/>
</dbReference>
<dbReference type="KEGG" id="rsz:108845069"/>
<reference evidence="2" key="1">
    <citation type="journal article" date="2019" name="Database">
        <title>The radish genome database (RadishGD): an integrated information resource for radish genomics.</title>
        <authorList>
            <person name="Yu H.J."/>
            <person name="Baek S."/>
            <person name="Lee Y.J."/>
            <person name="Cho A."/>
            <person name="Mun J.H."/>
        </authorList>
    </citation>
    <scope>NUCLEOTIDE SEQUENCE [LARGE SCALE GENOMIC DNA]</scope>
    <source>
        <strain evidence="2">cv. WK10039</strain>
    </source>
</reference>
<name>A0A9W3DEI9_RAPSA</name>
<evidence type="ECO:0000313" key="2">
    <source>
        <dbReference type="Proteomes" id="UP000504610"/>
    </source>
</evidence>
<dbReference type="PROSITE" id="PS50878">
    <property type="entry name" value="RT_POL"/>
    <property type="match status" value="1"/>
</dbReference>
<dbReference type="Pfam" id="PF13966">
    <property type="entry name" value="zf-RVT"/>
    <property type="match status" value="1"/>
</dbReference>
<dbReference type="RefSeq" id="XP_056862239.1">
    <property type="nucleotide sequence ID" value="XM_057006259.1"/>
</dbReference>
<sequence length="491" mass="55082">MQLCSDEQIEEFWQMFTPEDIKRAFFSLPRNKTSRPDGYSVEFYILLASRLKEILPLIVSKSQSAFLPGRLLAENVLLATDLVNGYNTQCISVRGMFKVDLRKAFDCIRWDFIIASLRALAIPESFIRLISECLSTASFSISINGDLGGFFNSTRGIRQGDPLSPYLFILAMEGLSRLLAARYDMGDIGYQPRTENVKISHLIFADDVMVFFDGSSNSLHEISECFDDLASWSGLTVNSTKTELFTAGLDRGESLAIARYGFLSGAFPIRYLGLPLVTRQLIKHLGPLGPRALRVRDDAVVADAINGAVWTLPHPRSQQEVELHTYVTTITFPLTHDIDDCYEWLAGDCPIHSFSSFNTLKALRPKMEVKDCHDVVWFKGALPKHAFTMWTANYDRLPAKARLAGWGIQISPLCSFCSNAIETREHLFLAWATGLTFGVRSSVDAILPPRHSQIGLSCSLGYDSLFLKVFFYLGSLLRKRWYFISGNSGII</sequence>
<evidence type="ECO:0000313" key="3">
    <source>
        <dbReference type="RefSeq" id="XP_056862239.1"/>
    </source>
</evidence>
<dbReference type="CDD" id="cd01650">
    <property type="entry name" value="RT_nLTR_like"/>
    <property type="match status" value="1"/>
</dbReference>
<accession>A0A9W3DEI9</accession>
<protein>
    <submittedName>
        <fullName evidence="3">Uncharacterized protein LOC108845069</fullName>
    </submittedName>
</protein>
<gene>
    <name evidence="3" type="primary">LOC108845069</name>
</gene>
<dbReference type="SUPFAM" id="SSF56672">
    <property type="entry name" value="DNA/RNA polymerases"/>
    <property type="match status" value="1"/>
</dbReference>
<dbReference type="PANTHER" id="PTHR31635:SF196">
    <property type="entry name" value="REVERSE TRANSCRIPTASE DOMAIN-CONTAINING PROTEIN-RELATED"/>
    <property type="match status" value="1"/>
</dbReference>
<feature type="domain" description="Reverse transcriptase" evidence="1">
    <location>
        <begin position="1"/>
        <end position="276"/>
    </location>
</feature>
<dbReference type="Pfam" id="PF00078">
    <property type="entry name" value="RVT_1"/>
    <property type="match status" value="1"/>
</dbReference>
<dbReference type="InterPro" id="IPR043502">
    <property type="entry name" value="DNA/RNA_pol_sf"/>
</dbReference>
<keyword evidence="2" id="KW-1185">Reference proteome</keyword>
<dbReference type="AlphaFoldDB" id="A0A9W3DEI9"/>
<dbReference type="OrthoDB" id="1938625at2759"/>
<dbReference type="PANTHER" id="PTHR31635">
    <property type="entry name" value="REVERSE TRANSCRIPTASE DOMAIN-CONTAINING PROTEIN-RELATED"/>
    <property type="match status" value="1"/>
</dbReference>
<dbReference type="InterPro" id="IPR026960">
    <property type="entry name" value="RVT-Znf"/>
</dbReference>
<proteinExistence type="predicted"/>
<dbReference type="GeneID" id="108845069"/>